<dbReference type="EMBL" id="BAAATA010000009">
    <property type="protein sequence ID" value="GAA2484895.1"/>
    <property type="molecule type" value="Genomic_DNA"/>
</dbReference>
<sequence>MHQDDAPRCTTCTRPLQDHETADARLSCRPCQDRADHNLRALAGPDGLYARLAPALAPGGGTGEARVSGSRTAPLPLRLEPLSLAARGGVVTVLQTWVEDWATLAGRPAPWWRGAMQQQLDDAVASLRFNLEWAATRHPAFGEFAAEVAQLVRDCQRAITGERAERTIRVQCDCGGILRITVSTDRARCPRCDTHYGRDDILSLPLAPRADTAA</sequence>
<comment type="caution">
    <text evidence="1">The sequence shown here is derived from an EMBL/GenBank/DDBJ whole genome shotgun (WGS) entry which is preliminary data.</text>
</comment>
<evidence type="ECO:0000313" key="1">
    <source>
        <dbReference type="EMBL" id="GAA2484895.1"/>
    </source>
</evidence>
<gene>
    <name evidence="1" type="ORF">GCM10010406_21430</name>
</gene>
<organism evidence="1 2">
    <name type="scientific">Streptomyces thermolineatus</name>
    <dbReference type="NCBI Taxonomy" id="44033"/>
    <lineage>
        <taxon>Bacteria</taxon>
        <taxon>Bacillati</taxon>
        <taxon>Actinomycetota</taxon>
        <taxon>Actinomycetes</taxon>
        <taxon>Kitasatosporales</taxon>
        <taxon>Streptomycetaceae</taxon>
        <taxon>Streptomyces</taxon>
    </lineage>
</organism>
<name>A0ABP5YTC2_9ACTN</name>
<accession>A0ABP5YTC2</accession>
<reference evidence="2" key="1">
    <citation type="journal article" date="2019" name="Int. J. Syst. Evol. Microbiol.">
        <title>The Global Catalogue of Microorganisms (GCM) 10K type strain sequencing project: providing services to taxonomists for standard genome sequencing and annotation.</title>
        <authorList>
            <consortium name="The Broad Institute Genomics Platform"/>
            <consortium name="The Broad Institute Genome Sequencing Center for Infectious Disease"/>
            <person name="Wu L."/>
            <person name="Ma J."/>
        </authorList>
    </citation>
    <scope>NUCLEOTIDE SEQUENCE [LARGE SCALE GENOMIC DNA]</scope>
    <source>
        <strain evidence="2">JCM 6307</strain>
    </source>
</reference>
<protein>
    <submittedName>
        <fullName evidence="1">Uncharacterized protein</fullName>
    </submittedName>
</protein>
<evidence type="ECO:0000313" key="2">
    <source>
        <dbReference type="Proteomes" id="UP001501358"/>
    </source>
</evidence>
<keyword evidence="2" id="KW-1185">Reference proteome</keyword>
<dbReference type="RefSeq" id="WP_344382947.1">
    <property type="nucleotide sequence ID" value="NZ_BAAATA010000009.1"/>
</dbReference>
<proteinExistence type="predicted"/>
<dbReference type="Proteomes" id="UP001501358">
    <property type="component" value="Unassembled WGS sequence"/>
</dbReference>